<name>A0ABS7JXD5_9SPHN</name>
<dbReference type="Proteomes" id="UP000782554">
    <property type="component" value="Unassembled WGS sequence"/>
</dbReference>
<protein>
    <submittedName>
        <fullName evidence="2">Methyltransferase domain-containing protein</fullName>
    </submittedName>
</protein>
<accession>A0ABS7JXD5</accession>
<dbReference type="SUPFAM" id="SSF53335">
    <property type="entry name" value="S-adenosyl-L-methionine-dependent methyltransferases"/>
    <property type="match status" value="1"/>
</dbReference>
<keyword evidence="3" id="KW-1185">Reference proteome</keyword>
<sequence>MRKLLAAFAARLGLSRRATIVDPLQRKLDRMGLSQAAFDALAAMGVSEFLATLRQVAKGKDTRFAALLGPSEGTGEAAVAVGAAPEDAGYAFQRLISEQLVQFLLMQKLVRLSRGELADVVRIEGLDRLAGSGGVMLVGSHFGPARLVPPILAIMGVELTAIAPIDFQDLLAIEHPQGLRMLELTQSSDLRILAEAQRDLRRGRVVHSTGDGLRGGAKQTFSFLGAPRDFTTSYAFLALSAGVPCHPVFIRSDGEGQLALEIEHALGGDIEGGASAADTAALARDYVTRLEHRWRSDFGNVPLRSLQLMRNGWQKPNAPAPARKGLLGRLVPIRKPPSRRDRWNARWARRDYAPFWLSAGVPAPLVGAVADGHFRPGMRLLEVGCGQGENAFFAAQQGLDVVAVDFAEAAIRRAREKHGQSGLLLDYRVADITRPHAVEGSFDCAFDCGCLHAMPGSERDAYARNLAVLLEEGATFLLLHKLEPGQSREGLEADLRRLFGAAFAMIEAGDADLGHAGHPQPAIALLLRRGAA</sequence>
<gene>
    <name evidence="2" type="ORF">K3181_12785</name>
</gene>
<evidence type="ECO:0000259" key="1">
    <source>
        <dbReference type="Pfam" id="PF13649"/>
    </source>
</evidence>
<proteinExistence type="predicted"/>
<feature type="domain" description="Methyltransferase" evidence="1">
    <location>
        <begin position="381"/>
        <end position="473"/>
    </location>
</feature>
<dbReference type="PANTHER" id="PTHR43464:SF23">
    <property type="entry name" value="JUVENILE HORMONE ACID O-METHYLTRANSFERASE"/>
    <property type="match status" value="1"/>
</dbReference>
<keyword evidence="2" id="KW-0808">Transferase</keyword>
<reference evidence="2 3" key="1">
    <citation type="submission" date="2021-08" db="EMBL/GenBank/DDBJ databases">
        <title>Comparative Genomics Analysis of the Genus Qipengyuania Reveals Extensive Genetic Diversity and Metabolic Versatility, Including the Description of Fifteen Novel Species.</title>
        <authorList>
            <person name="Liu Y."/>
        </authorList>
    </citation>
    <scope>NUCLEOTIDE SEQUENCE [LARGE SCALE GENOMIC DNA]</scope>
    <source>
        <strain evidence="2 3">YG27</strain>
    </source>
</reference>
<keyword evidence="2" id="KW-0489">Methyltransferase</keyword>
<dbReference type="GO" id="GO:0008168">
    <property type="term" value="F:methyltransferase activity"/>
    <property type="evidence" value="ECO:0007669"/>
    <property type="project" value="UniProtKB-KW"/>
</dbReference>
<dbReference type="EMBL" id="JAIGNU010000002">
    <property type="protein sequence ID" value="MBX7502320.1"/>
    <property type="molecule type" value="Genomic_DNA"/>
</dbReference>
<dbReference type="GO" id="GO:0032259">
    <property type="term" value="P:methylation"/>
    <property type="evidence" value="ECO:0007669"/>
    <property type="project" value="UniProtKB-KW"/>
</dbReference>
<dbReference type="CDD" id="cd02440">
    <property type="entry name" value="AdoMet_MTases"/>
    <property type="match status" value="1"/>
</dbReference>
<dbReference type="InterPro" id="IPR041698">
    <property type="entry name" value="Methyltransf_25"/>
</dbReference>
<dbReference type="InterPro" id="IPR029063">
    <property type="entry name" value="SAM-dependent_MTases_sf"/>
</dbReference>
<dbReference type="PANTHER" id="PTHR43464">
    <property type="entry name" value="METHYLTRANSFERASE"/>
    <property type="match status" value="1"/>
</dbReference>
<dbReference type="RefSeq" id="WP_221603467.1">
    <property type="nucleotide sequence ID" value="NZ_JAIGNU010000002.1"/>
</dbReference>
<organism evidence="2 3">
    <name type="scientific">Qipengyuania mesophila</name>
    <dbReference type="NCBI Taxonomy" id="2867246"/>
    <lineage>
        <taxon>Bacteria</taxon>
        <taxon>Pseudomonadati</taxon>
        <taxon>Pseudomonadota</taxon>
        <taxon>Alphaproteobacteria</taxon>
        <taxon>Sphingomonadales</taxon>
        <taxon>Erythrobacteraceae</taxon>
        <taxon>Qipengyuania</taxon>
    </lineage>
</organism>
<comment type="caution">
    <text evidence="2">The sequence shown here is derived from an EMBL/GenBank/DDBJ whole genome shotgun (WGS) entry which is preliminary data.</text>
</comment>
<evidence type="ECO:0000313" key="3">
    <source>
        <dbReference type="Proteomes" id="UP000782554"/>
    </source>
</evidence>
<dbReference type="Pfam" id="PF13649">
    <property type="entry name" value="Methyltransf_25"/>
    <property type="match status" value="1"/>
</dbReference>
<evidence type="ECO:0000313" key="2">
    <source>
        <dbReference type="EMBL" id="MBX7502320.1"/>
    </source>
</evidence>
<dbReference type="Gene3D" id="3.40.50.150">
    <property type="entry name" value="Vaccinia Virus protein VP39"/>
    <property type="match status" value="1"/>
</dbReference>